<accession>A0A067MUM4</accession>
<gene>
    <name evidence="2" type="ORF">BOTBODRAFT_511120</name>
</gene>
<organism evidence="2 3">
    <name type="scientific">Botryobasidium botryosum (strain FD-172 SS1)</name>
    <dbReference type="NCBI Taxonomy" id="930990"/>
    <lineage>
        <taxon>Eukaryota</taxon>
        <taxon>Fungi</taxon>
        <taxon>Dikarya</taxon>
        <taxon>Basidiomycota</taxon>
        <taxon>Agaricomycotina</taxon>
        <taxon>Agaricomycetes</taxon>
        <taxon>Cantharellales</taxon>
        <taxon>Botryobasidiaceae</taxon>
        <taxon>Botryobasidium</taxon>
    </lineage>
</organism>
<name>A0A067MUM4_BOTB1</name>
<dbReference type="AlphaFoldDB" id="A0A067MUM4"/>
<proteinExistence type="predicted"/>
<dbReference type="EMBL" id="KL198021">
    <property type="protein sequence ID" value="KDQ18380.1"/>
    <property type="molecule type" value="Genomic_DNA"/>
</dbReference>
<keyword evidence="1" id="KW-0472">Membrane</keyword>
<dbReference type="Proteomes" id="UP000027195">
    <property type="component" value="Unassembled WGS sequence"/>
</dbReference>
<reference evidence="3" key="1">
    <citation type="journal article" date="2014" name="Proc. Natl. Acad. Sci. U.S.A.">
        <title>Extensive sampling of basidiomycete genomes demonstrates inadequacy of the white-rot/brown-rot paradigm for wood decay fungi.</title>
        <authorList>
            <person name="Riley R."/>
            <person name="Salamov A.A."/>
            <person name="Brown D.W."/>
            <person name="Nagy L.G."/>
            <person name="Floudas D."/>
            <person name="Held B.W."/>
            <person name="Levasseur A."/>
            <person name="Lombard V."/>
            <person name="Morin E."/>
            <person name="Otillar R."/>
            <person name="Lindquist E.A."/>
            <person name="Sun H."/>
            <person name="LaButti K.M."/>
            <person name="Schmutz J."/>
            <person name="Jabbour D."/>
            <person name="Luo H."/>
            <person name="Baker S.E."/>
            <person name="Pisabarro A.G."/>
            <person name="Walton J.D."/>
            <person name="Blanchette R.A."/>
            <person name="Henrissat B."/>
            <person name="Martin F."/>
            <person name="Cullen D."/>
            <person name="Hibbett D.S."/>
            <person name="Grigoriev I.V."/>
        </authorList>
    </citation>
    <scope>NUCLEOTIDE SEQUENCE [LARGE SCALE GENOMIC DNA]</scope>
    <source>
        <strain evidence="3">FD-172 SS1</strain>
    </source>
</reference>
<keyword evidence="1" id="KW-0812">Transmembrane</keyword>
<dbReference type="InParanoid" id="A0A067MUM4"/>
<evidence type="ECO:0000313" key="3">
    <source>
        <dbReference type="Proteomes" id="UP000027195"/>
    </source>
</evidence>
<protein>
    <submittedName>
        <fullName evidence="2">Uncharacterized protein</fullName>
    </submittedName>
</protein>
<keyword evidence="1" id="KW-1133">Transmembrane helix</keyword>
<dbReference type="HOGENOM" id="CLU_1147022_0_0_1"/>
<evidence type="ECO:0000256" key="1">
    <source>
        <dbReference type="SAM" id="Phobius"/>
    </source>
</evidence>
<feature type="transmembrane region" description="Helical" evidence="1">
    <location>
        <begin position="128"/>
        <end position="148"/>
    </location>
</feature>
<sequence>MQSYHGEMKGSQCEGGGEKQTDAMQGIDRYISGQLRVICVFNFRDSLGPQGSFHKHRDSTKISGEHRVGFAMGCPKLALLDARRWHEGARRPFARLFPPRRSSARHFIDACWNFLSAQARATMHMGRFIALMRASLVASTSPFSLIWLSSPLVAHNPSGISLPALNPPVIPMRCCSHVCTIDFLPWGLYHCQPLHRLEALRVMPSQSHFANLVMFLGRILLPLRALLIIIIYGRKARTIYSF</sequence>
<keyword evidence="3" id="KW-1185">Reference proteome</keyword>
<evidence type="ECO:0000313" key="2">
    <source>
        <dbReference type="EMBL" id="KDQ18380.1"/>
    </source>
</evidence>
<feature type="transmembrane region" description="Helical" evidence="1">
    <location>
        <begin position="209"/>
        <end position="232"/>
    </location>
</feature>